<proteinExistence type="predicted"/>
<evidence type="ECO:0000313" key="7">
    <source>
        <dbReference type="Proteomes" id="UP000694680"/>
    </source>
</evidence>
<dbReference type="InterPro" id="IPR056266">
    <property type="entry name" value="CDCP1_CUB_3rd_6th"/>
</dbReference>
<accession>A0A8C5GCQ0</accession>
<feature type="domain" description="CDCP1 third and sixth CUB" evidence="3">
    <location>
        <begin position="593"/>
        <end position="691"/>
    </location>
</feature>
<name>A0A8C5GCQ0_GOUWI</name>
<keyword evidence="2" id="KW-0732">Signal</keyword>
<dbReference type="InterPro" id="IPR038811">
    <property type="entry name" value="CDCP1"/>
</dbReference>
<reference evidence="6" key="3">
    <citation type="submission" date="2025-09" db="UniProtKB">
        <authorList>
            <consortium name="Ensembl"/>
        </authorList>
    </citation>
    <scope>IDENTIFICATION</scope>
</reference>
<dbReference type="Pfam" id="PF23668">
    <property type="entry name" value="CUB_CDCP1_2"/>
    <property type="match status" value="4"/>
</dbReference>
<dbReference type="Proteomes" id="UP000694680">
    <property type="component" value="Chromosome 11"/>
</dbReference>
<evidence type="ECO:0000259" key="3">
    <source>
        <dbReference type="Pfam" id="PF23665"/>
    </source>
</evidence>
<dbReference type="Pfam" id="PF23667">
    <property type="entry name" value="CUB_CDCP1_1"/>
    <property type="match status" value="3"/>
</dbReference>
<dbReference type="PANTHER" id="PTHR14477:SF1">
    <property type="entry name" value="CUB DOMAIN-CONTAINING PROTEIN 1"/>
    <property type="match status" value="1"/>
</dbReference>
<sequence>MRVYTSCALMGLCFLAALDFSACLQTVVTAASGPTVNVQRKLESCTVCTVSGVNDTDVNCHPSLTLEPDVELKLLFNCEEGSYTVTIDRTIECTKDTCSPTTLETQPSLLTEFSRTFTWALKAPEKTVMSLDVLDNKGLIESSESCSNGFQFSVDIPKTSGQDKTLYCRGGSVARLDLSNEAIVSLLVEPNTLVDSVLFQASAGPIKGQTVVVTIDPSTTVVLSRDVQEPECEICTPAAGSNPDCSSKKKMLTNVENLSVEFSCSNPEGVFSVTVTEKIECTQMSCSPAVAKVNSSLFKDFKRSFLWNISVPDKTVITLNFPADGLKVVPATEGCEDGHQYSVSTKKNNGKIKRSGYCRGGTVSRLDLLGTTSVTFDVPKGSDMDGTAFSVGAAARAGRLLSVTPDPDTIIIINRMNQEPDCSVCMDQPPNQVCSDNFLQLRDLRNTTVEFTCPRPQDVFNVEINREIDCTEISCSGNIVQAETLLFPDFNRTFTWDLKVVATRAFQLDFPELGMRQIPNEETCPSDHTYSVIIYLRTGPATVGTFCKGGPITTILARYKGRMVLHVPGDGKLDPVDFKLNVGPETNMLAIMKVNLPRGVSDTEFPSPNFPGDFPDLQQMQWDFNVPSMHNYTVHFMDHTEPECLEGDVMVEYQKEAQKATILSLTDPQPKHQQGDFSLVLKNCETNRTLQGLALNYKVSVMRSGHPVLCTVDLTKHKALSVEVQNLGSALDCEVSVDAAVQDKIKVAAGSAARLSFLDCTDDDLRLTASEVIGCPTVGSCVPSVLTVPTLDSCLWMPLHSFTWHVRIPQNGTVDLVSPTGTLKQSLQGQACSHPALHVAEEDGFSVGDFCSNGPIQKVQVHSNVSVTASGQDFTKNKGPFLNVSMSQEIRETIIYKVSPTTMSPTLLATPNWPQGMKPSSTISWMVTLPSQYKAQLQFVNVSQPKCVDQHTAITVKMLGQEEEMMSRQEDEKAEDLMVPGSFYLNMSNCIPEQENFGAVAKIVLEKKINILAIVLGVLGALILLAIIVAVVIVVMKKKKSKKNKEASIYIGKGSLFRPGDGHFPKARSNNESHVYDSIDEMMVYGHLLRDSSYSGSIQDHFNGKPMDTYHTFTGPTDGTLPVIAEPDPEPEMDGFNTFLNPAESFMPPRPRTPINRQDSLGFQDSRMVDNELYTFKSTGDFNTIRLSADLDAQPSVLEETL</sequence>
<feature type="domain" description="CDCP1 second and fifth CUB" evidence="5">
    <location>
        <begin position="288"/>
        <end position="392"/>
    </location>
</feature>
<keyword evidence="1" id="KW-0812">Transmembrane</keyword>
<dbReference type="Ensembl" id="ENSGWIT00000030890.1">
    <property type="protein sequence ID" value="ENSGWIP00000028324.1"/>
    <property type="gene ID" value="ENSGWIG00000014787.1"/>
</dbReference>
<feature type="transmembrane region" description="Helical" evidence="1">
    <location>
        <begin position="1011"/>
        <end position="1035"/>
    </location>
</feature>
<feature type="domain" description="CDCP1 second and fifth CUB" evidence="5">
    <location>
        <begin position="100"/>
        <end position="204"/>
    </location>
</feature>
<evidence type="ECO:0000256" key="2">
    <source>
        <dbReference type="SAM" id="SignalP"/>
    </source>
</evidence>
<feature type="signal peptide" evidence="2">
    <location>
        <begin position="1"/>
        <end position="23"/>
    </location>
</feature>
<evidence type="ECO:0000313" key="6">
    <source>
        <dbReference type="Ensembl" id="ENSGWIP00000028324.1"/>
    </source>
</evidence>
<feature type="domain" description="CDCP1 second and fifth CUB" evidence="5">
    <location>
        <begin position="790"/>
        <end position="876"/>
    </location>
</feature>
<dbReference type="AlphaFoldDB" id="A0A8C5GCQ0"/>
<reference evidence="6" key="2">
    <citation type="submission" date="2025-08" db="UniProtKB">
        <authorList>
            <consortium name="Ensembl"/>
        </authorList>
    </citation>
    <scope>IDENTIFICATION</scope>
</reference>
<evidence type="ECO:0000256" key="1">
    <source>
        <dbReference type="SAM" id="Phobius"/>
    </source>
</evidence>
<keyword evidence="1" id="KW-1133">Transmembrane helix</keyword>
<protein>
    <submittedName>
        <fullName evidence="6">CUB domain-containing protein 1-like</fullName>
    </submittedName>
</protein>
<feature type="domain" description="CDCP1 second and fifth CUB" evidence="5">
    <location>
        <begin position="477"/>
        <end position="582"/>
    </location>
</feature>
<dbReference type="PANTHER" id="PTHR14477">
    <property type="entry name" value="CUB DOMAIN-CONTAINING PROTEIN 1"/>
    <property type="match status" value="1"/>
</dbReference>
<keyword evidence="1" id="KW-0472">Membrane</keyword>
<dbReference type="InterPro" id="IPR056268">
    <property type="entry name" value="CUB_CDCP1_1st"/>
</dbReference>
<dbReference type="InterPro" id="IPR056269">
    <property type="entry name" value="CUB_CDCP1_2nd_5th"/>
</dbReference>
<feature type="domain" description="CDCP1 first CUB" evidence="4">
    <location>
        <begin position="401"/>
        <end position="470"/>
    </location>
</feature>
<reference evidence="6" key="1">
    <citation type="submission" date="2020-06" db="EMBL/GenBank/DDBJ databases">
        <authorList>
            <consortium name="Wellcome Sanger Institute Data Sharing"/>
        </authorList>
    </citation>
    <scope>NUCLEOTIDE SEQUENCE [LARGE SCALE GENOMIC DNA]</scope>
</reference>
<feature type="domain" description="CDCP1 third and sixth CUB" evidence="3">
    <location>
        <begin position="892"/>
        <end position="1003"/>
    </location>
</feature>
<dbReference type="Pfam" id="PF23665">
    <property type="entry name" value="CDCP1_CUB_6"/>
    <property type="match status" value="2"/>
</dbReference>
<organism evidence="6 7">
    <name type="scientific">Gouania willdenowi</name>
    <name type="common">Blunt-snouted clingfish</name>
    <name type="synonym">Lepadogaster willdenowi</name>
    <dbReference type="NCBI Taxonomy" id="441366"/>
    <lineage>
        <taxon>Eukaryota</taxon>
        <taxon>Metazoa</taxon>
        <taxon>Chordata</taxon>
        <taxon>Craniata</taxon>
        <taxon>Vertebrata</taxon>
        <taxon>Euteleostomi</taxon>
        <taxon>Actinopterygii</taxon>
        <taxon>Neopterygii</taxon>
        <taxon>Teleostei</taxon>
        <taxon>Neoteleostei</taxon>
        <taxon>Acanthomorphata</taxon>
        <taxon>Ovalentaria</taxon>
        <taxon>Blenniimorphae</taxon>
        <taxon>Blenniiformes</taxon>
        <taxon>Gobiesocoidei</taxon>
        <taxon>Gobiesocidae</taxon>
        <taxon>Gobiesocinae</taxon>
        <taxon>Gouania</taxon>
    </lineage>
</organism>
<keyword evidence="7" id="KW-1185">Reference proteome</keyword>
<gene>
    <name evidence="6" type="primary">cdcp1b</name>
</gene>
<feature type="domain" description="CDCP1 first CUB" evidence="4">
    <location>
        <begin position="210"/>
        <end position="281"/>
    </location>
</feature>
<feature type="chain" id="PRO_5034129594" evidence="2">
    <location>
        <begin position="24"/>
        <end position="1202"/>
    </location>
</feature>
<evidence type="ECO:0000259" key="5">
    <source>
        <dbReference type="Pfam" id="PF23668"/>
    </source>
</evidence>
<evidence type="ECO:0000259" key="4">
    <source>
        <dbReference type="Pfam" id="PF23667"/>
    </source>
</evidence>
<feature type="domain" description="CDCP1 first CUB" evidence="4">
    <location>
        <begin position="25"/>
        <end position="93"/>
    </location>
</feature>